<evidence type="ECO:0000256" key="1">
    <source>
        <dbReference type="ARBA" id="ARBA00004498"/>
    </source>
</evidence>
<keyword evidence="5" id="KW-0645">Protease</keyword>
<dbReference type="AlphaFoldDB" id="F0SNB9"/>
<evidence type="ECO:0000256" key="7">
    <source>
        <dbReference type="ARBA" id="ARBA00022801"/>
    </source>
</evidence>
<evidence type="ECO:0000313" key="13">
    <source>
        <dbReference type="EMBL" id="ADY62162.1"/>
    </source>
</evidence>
<keyword evidence="7" id="KW-0378">Hydrolase</keyword>
<evidence type="ECO:0000256" key="3">
    <source>
        <dbReference type="ARBA" id="ARBA00022525"/>
    </source>
</evidence>
<dbReference type="InterPro" id="IPR013424">
    <property type="entry name" value="Ice-binding_C"/>
</dbReference>
<dbReference type="InterPro" id="IPR049419">
    <property type="entry name" value="Reelin_subrepeat-B"/>
</dbReference>
<dbReference type="EMBL" id="CP002546">
    <property type="protein sequence ID" value="ADY62162.1"/>
    <property type="molecule type" value="Genomic_DNA"/>
</dbReference>
<dbReference type="GO" id="GO:0007155">
    <property type="term" value="P:cell adhesion"/>
    <property type="evidence" value="ECO:0007669"/>
    <property type="project" value="UniProtKB-KW"/>
</dbReference>
<reference evidence="14" key="1">
    <citation type="submission" date="2011-02" db="EMBL/GenBank/DDBJ databases">
        <title>The complete genome of Planctomyces brasiliensis DSM 5305.</title>
        <authorList>
            <person name="Lucas S."/>
            <person name="Copeland A."/>
            <person name="Lapidus A."/>
            <person name="Bruce D."/>
            <person name="Goodwin L."/>
            <person name="Pitluck S."/>
            <person name="Kyrpides N."/>
            <person name="Mavromatis K."/>
            <person name="Pagani I."/>
            <person name="Ivanova N."/>
            <person name="Ovchinnikova G."/>
            <person name="Lu M."/>
            <person name="Detter J.C."/>
            <person name="Han C."/>
            <person name="Land M."/>
            <person name="Hauser L."/>
            <person name="Markowitz V."/>
            <person name="Cheng J.-F."/>
            <person name="Hugenholtz P."/>
            <person name="Woyke T."/>
            <person name="Wu D."/>
            <person name="Tindall B."/>
            <person name="Pomrenke H.G."/>
            <person name="Brambilla E."/>
            <person name="Klenk H.-P."/>
            <person name="Eisen J.A."/>
        </authorList>
    </citation>
    <scope>NUCLEOTIDE SEQUENCE [LARGE SCALE GENOMIC DNA]</scope>
    <source>
        <strain evidence="14">ATCC 49424 / DSM 5305 / JCM 21570 / NBRC 103401 / IFAM 1448</strain>
    </source>
</reference>
<feature type="domain" description="Ice-binding protein C-terminal" evidence="12">
    <location>
        <begin position="192"/>
        <end position="217"/>
    </location>
</feature>
<keyword evidence="2" id="KW-0217">Developmental protein</keyword>
<name>F0SNB9_RUBBR</name>
<dbReference type="Gene3D" id="2.60.120.260">
    <property type="entry name" value="Galactose-binding domain-like"/>
    <property type="match status" value="1"/>
</dbReference>
<keyword evidence="11" id="KW-0130">Cell adhesion</keyword>
<dbReference type="GO" id="GO:0008236">
    <property type="term" value="F:serine-type peptidase activity"/>
    <property type="evidence" value="ECO:0007669"/>
    <property type="project" value="UniProtKB-KW"/>
</dbReference>
<dbReference type="Pfam" id="PF21471">
    <property type="entry name" value="Reelin_subrepeat-B"/>
    <property type="match status" value="1"/>
</dbReference>
<sequence>MRTILSAVACFAVLTSNIEKMEAGLILSDDFNSGVGVGTFQSIQNAAAIGDGVPGFLSGNALHFGRQNSLTPFAITNALDVSSGGTISFDFRGGNENVDGSSYWENSEGSGEWVDLAYSTDGGLNFVNLFVLDTEADQGENPTVWNSANIAIPFAAQTAATQFRFQQRFNDGPSFDHWAIDNLAVETPDISAVPEPTSIALFGVSACFAGVGAVRRRRRGDNSQNEVGA</sequence>
<proteinExistence type="predicted"/>
<dbReference type="PANTHER" id="PTHR11841:SF1">
    <property type="entry name" value="REELIN"/>
    <property type="match status" value="1"/>
</dbReference>
<dbReference type="HOGENOM" id="CLU_1209076_0_0_0"/>
<dbReference type="Pfam" id="PF07589">
    <property type="entry name" value="PEP-CTERM"/>
    <property type="match status" value="1"/>
</dbReference>
<evidence type="ECO:0000256" key="2">
    <source>
        <dbReference type="ARBA" id="ARBA00022473"/>
    </source>
</evidence>
<evidence type="ECO:0000313" key="14">
    <source>
        <dbReference type="Proteomes" id="UP000006860"/>
    </source>
</evidence>
<evidence type="ECO:0000256" key="9">
    <source>
        <dbReference type="ARBA" id="ARBA00022833"/>
    </source>
</evidence>
<dbReference type="InterPro" id="IPR034968">
    <property type="entry name" value="Reelin"/>
</dbReference>
<organism evidence="13 14">
    <name type="scientific">Rubinisphaera brasiliensis (strain ATCC 49424 / DSM 5305 / JCM 21570 / IAM 15109 / NBRC 103401 / IFAM 1448)</name>
    <name type="common">Planctomyces brasiliensis</name>
    <dbReference type="NCBI Taxonomy" id="756272"/>
    <lineage>
        <taxon>Bacteria</taxon>
        <taxon>Pseudomonadati</taxon>
        <taxon>Planctomycetota</taxon>
        <taxon>Planctomycetia</taxon>
        <taxon>Planctomycetales</taxon>
        <taxon>Planctomycetaceae</taxon>
        <taxon>Rubinisphaera</taxon>
    </lineage>
</organism>
<dbReference type="PANTHER" id="PTHR11841">
    <property type="entry name" value="REELIN"/>
    <property type="match status" value="1"/>
</dbReference>
<evidence type="ECO:0000256" key="6">
    <source>
        <dbReference type="ARBA" id="ARBA00022723"/>
    </source>
</evidence>
<keyword evidence="9" id="KW-0862">Zinc</keyword>
<evidence type="ECO:0000256" key="11">
    <source>
        <dbReference type="ARBA" id="ARBA00022889"/>
    </source>
</evidence>
<keyword evidence="3" id="KW-0964">Secreted</keyword>
<comment type="subcellular location">
    <subcellularLocation>
        <location evidence="1">Secreted</location>
        <location evidence="1">Extracellular space</location>
        <location evidence="1">Extracellular matrix</location>
    </subcellularLocation>
</comment>
<keyword evidence="14" id="KW-1185">Reference proteome</keyword>
<dbReference type="RefSeq" id="WP_013630866.1">
    <property type="nucleotide sequence ID" value="NC_015174.1"/>
</dbReference>
<dbReference type="GO" id="GO:0006508">
    <property type="term" value="P:proteolysis"/>
    <property type="evidence" value="ECO:0007669"/>
    <property type="project" value="UniProtKB-KW"/>
</dbReference>
<dbReference type="eggNOG" id="ENOG5033PHE">
    <property type="taxonomic scope" value="Bacteria"/>
</dbReference>
<dbReference type="Proteomes" id="UP000006860">
    <property type="component" value="Chromosome"/>
</dbReference>
<dbReference type="GO" id="GO:0046872">
    <property type="term" value="F:metal ion binding"/>
    <property type="evidence" value="ECO:0007669"/>
    <property type="project" value="UniProtKB-KW"/>
</dbReference>
<dbReference type="KEGG" id="pbs:Plabr_4591"/>
<evidence type="ECO:0000256" key="8">
    <source>
        <dbReference type="ARBA" id="ARBA00022825"/>
    </source>
</evidence>
<keyword evidence="6" id="KW-0479">Metal-binding</keyword>
<keyword evidence="10" id="KW-0106">Calcium</keyword>
<dbReference type="NCBIfam" id="TIGR02595">
    <property type="entry name" value="PEP_CTERM"/>
    <property type="match status" value="1"/>
</dbReference>
<evidence type="ECO:0000256" key="5">
    <source>
        <dbReference type="ARBA" id="ARBA00022670"/>
    </source>
</evidence>
<accession>F0SNB9</accession>
<protein>
    <submittedName>
        <fullName evidence="13">PEP motif putative anchor domain protein</fullName>
    </submittedName>
</protein>
<gene>
    <name evidence="13" type="ordered locus">Plabr_4591</name>
</gene>
<evidence type="ECO:0000256" key="10">
    <source>
        <dbReference type="ARBA" id="ARBA00022837"/>
    </source>
</evidence>
<dbReference type="GO" id="GO:0070325">
    <property type="term" value="F:lipoprotein particle receptor binding"/>
    <property type="evidence" value="ECO:0007669"/>
    <property type="project" value="InterPro"/>
</dbReference>
<evidence type="ECO:0000256" key="4">
    <source>
        <dbReference type="ARBA" id="ARBA00022530"/>
    </source>
</evidence>
<keyword evidence="4" id="KW-0272">Extracellular matrix</keyword>
<keyword evidence="8" id="KW-0720">Serine protease</keyword>
<evidence type="ECO:0000259" key="12">
    <source>
        <dbReference type="Pfam" id="PF07589"/>
    </source>
</evidence>